<proteinExistence type="inferred from homology"/>
<evidence type="ECO:0000256" key="7">
    <source>
        <dbReference type="ARBA" id="ARBA00035633"/>
    </source>
</evidence>
<dbReference type="FunFam" id="3.20.10.10:FF:000002">
    <property type="entry name" value="D-alanine aminotransferase"/>
    <property type="match status" value="1"/>
</dbReference>
<sequence>MSAIQPSKSQPLKAQSLKAPPFKVIQTYTHNDSLVQYGDGIFETMLVIDGRVHQRDYHWRRLSSGCQRLGMPLLTKADFEAIIQQALTDIPCSDSRYVVIKLILSRGEGMRGYQSIDSQPCYFSYSVSPYAYNSALYQGLNVRICQMKLAQQPVLAGMKHCNRLEYVLARREPADKDYHEGLLFDTTGLLIEGLISNVFLVADRRLLTPDLTQAGVAGTMRAHLLDKCQEKNIDVAVMPIDYQMLARADAVFVTNAVMGVQPVRHIQSIDKVFSVDAVHPFKQMVDHPCADF</sequence>
<dbReference type="InterPro" id="IPR050571">
    <property type="entry name" value="Class-IV_PLP-Dep_Aminotrnsfr"/>
</dbReference>
<comment type="similarity">
    <text evidence="2">Belongs to the class-IV pyridoxal-phosphate-dependent aminotransferase family.</text>
</comment>
<evidence type="ECO:0000256" key="1">
    <source>
        <dbReference type="ARBA" id="ARBA00001933"/>
    </source>
</evidence>
<evidence type="ECO:0000313" key="14">
    <source>
        <dbReference type="Proteomes" id="UP000471298"/>
    </source>
</evidence>
<dbReference type="InParanoid" id="A0A6N7EZ35"/>
<evidence type="ECO:0000313" key="13">
    <source>
        <dbReference type="EMBL" id="MPV86820.1"/>
    </source>
</evidence>
<dbReference type="CDD" id="cd01559">
    <property type="entry name" value="ADCL_like"/>
    <property type="match status" value="1"/>
</dbReference>
<dbReference type="InterPro" id="IPR001544">
    <property type="entry name" value="Aminotrans_IV"/>
</dbReference>
<reference evidence="13 14" key="1">
    <citation type="submission" date="2019-10" db="EMBL/GenBank/DDBJ databases">
        <title>Cardiobacteriales fam. a chemoheterotrophic member of the order Cardiobacteriales, and proposal of Cardiobacteriales fam. nov.</title>
        <authorList>
            <person name="Wang C."/>
        </authorList>
    </citation>
    <scope>NUCLEOTIDE SEQUENCE [LARGE SCALE GENOMIC DNA]</scope>
    <source>
        <strain evidence="13 14">ML27</strain>
    </source>
</reference>
<dbReference type="InterPro" id="IPR017824">
    <property type="entry name" value="Aminodeoxychorismate_lyase_IV"/>
</dbReference>
<comment type="caution">
    <text evidence="13">The sequence shown here is derived from an EMBL/GenBank/DDBJ whole genome shotgun (WGS) entry which is preliminary data.</text>
</comment>
<dbReference type="SUPFAM" id="SSF56752">
    <property type="entry name" value="D-aminoacid aminotransferase-like PLP-dependent enzymes"/>
    <property type="match status" value="1"/>
</dbReference>
<evidence type="ECO:0000256" key="11">
    <source>
        <dbReference type="ARBA" id="ARBA00069174"/>
    </source>
</evidence>
<name>A0A6N7EZ35_9GAMM</name>
<keyword evidence="5" id="KW-0289">Folate biosynthesis</keyword>
<evidence type="ECO:0000256" key="4">
    <source>
        <dbReference type="ARBA" id="ARBA00022898"/>
    </source>
</evidence>
<dbReference type="GO" id="GO:0005829">
    <property type="term" value="C:cytosol"/>
    <property type="evidence" value="ECO:0007669"/>
    <property type="project" value="TreeGrafter"/>
</dbReference>
<evidence type="ECO:0000256" key="12">
    <source>
        <dbReference type="NCBIfam" id="TIGR03461"/>
    </source>
</evidence>
<dbReference type="InterPro" id="IPR036038">
    <property type="entry name" value="Aminotransferase-like"/>
</dbReference>
<dbReference type="GO" id="GO:0008696">
    <property type="term" value="F:4-amino-4-deoxychorismate lyase activity"/>
    <property type="evidence" value="ECO:0007669"/>
    <property type="project" value="UniProtKB-UniRule"/>
</dbReference>
<evidence type="ECO:0000256" key="6">
    <source>
        <dbReference type="ARBA" id="ARBA00023239"/>
    </source>
</evidence>
<comment type="pathway">
    <text evidence="7">Cofactor biosynthesis; tetrahydrofolate biosynthesis; 4-aminobenzoate from chorismate: step 2/2.</text>
</comment>
<keyword evidence="14" id="KW-1185">Reference proteome</keyword>
<keyword evidence="6 13" id="KW-0456">Lyase</keyword>
<evidence type="ECO:0000256" key="9">
    <source>
        <dbReference type="ARBA" id="ARBA00049529"/>
    </source>
</evidence>
<dbReference type="InterPro" id="IPR043132">
    <property type="entry name" value="BCAT-like_C"/>
</dbReference>
<dbReference type="Gene3D" id="3.20.10.10">
    <property type="entry name" value="D-amino Acid Aminotransferase, subunit A, domain 2"/>
    <property type="match status" value="1"/>
</dbReference>
<dbReference type="EMBL" id="WHNW01000012">
    <property type="protein sequence ID" value="MPV86820.1"/>
    <property type="molecule type" value="Genomic_DNA"/>
</dbReference>
<evidence type="ECO:0000256" key="2">
    <source>
        <dbReference type="ARBA" id="ARBA00009320"/>
    </source>
</evidence>
<dbReference type="Proteomes" id="UP000471298">
    <property type="component" value="Unassembled WGS sequence"/>
</dbReference>
<dbReference type="GO" id="GO:0008153">
    <property type="term" value="P:4-aminobenzoate biosynthetic process"/>
    <property type="evidence" value="ECO:0007669"/>
    <property type="project" value="UniProtKB-UniRule"/>
</dbReference>
<dbReference type="RefSeq" id="WP_152810810.1">
    <property type="nucleotide sequence ID" value="NZ_WHNW01000012.1"/>
</dbReference>
<comment type="subunit">
    <text evidence="3">Homodimer.</text>
</comment>
<dbReference type="GO" id="GO:0030170">
    <property type="term" value="F:pyridoxal phosphate binding"/>
    <property type="evidence" value="ECO:0007669"/>
    <property type="project" value="InterPro"/>
</dbReference>
<evidence type="ECO:0000256" key="3">
    <source>
        <dbReference type="ARBA" id="ARBA00011738"/>
    </source>
</evidence>
<keyword evidence="4" id="KW-0663">Pyridoxal phosphate</keyword>
<evidence type="ECO:0000256" key="5">
    <source>
        <dbReference type="ARBA" id="ARBA00022909"/>
    </source>
</evidence>
<accession>A0A6N7EZ35</accession>
<dbReference type="AlphaFoldDB" id="A0A6N7EZ35"/>
<dbReference type="PANTHER" id="PTHR42743:SF2">
    <property type="entry name" value="AMINODEOXYCHORISMATE LYASE"/>
    <property type="match status" value="1"/>
</dbReference>
<organism evidence="13 14">
    <name type="scientific">Ostreibacterium oceani</name>
    <dbReference type="NCBI Taxonomy" id="2654998"/>
    <lineage>
        <taxon>Bacteria</taxon>
        <taxon>Pseudomonadati</taxon>
        <taxon>Pseudomonadota</taxon>
        <taxon>Gammaproteobacteria</taxon>
        <taxon>Cardiobacteriales</taxon>
        <taxon>Ostreibacteriaceae</taxon>
        <taxon>Ostreibacterium</taxon>
    </lineage>
</organism>
<comment type="function">
    <text evidence="10">Involved in the biosynthesis of p-aminobenzoate (PABA), a precursor of tetrahydrofolate. Converts 4-amino-4-deoxychorismate into 4-aminobenzoate (PABA) and pyruvate.</text>
</comment>
<dbReference type="PANTHER" id="PTHR42743">
    <property type="entry name" value="AMINO-ACID AMINOTRANSFERASE"/>
    <property type="match status" value="1"/>
</dbReference>
<comment type="catalytic activity">
    <reaction evidence="9">
        <text>4-amino-4-deoxychorismate = 4-aminobenzoate + pyruvate + H(+)</text>
        <dbReference type="Rhea" id="RHEA:16201"/>
        <dbReference type="ChEBI" id="CHEBI:15361"/>
        <dbReference type="ChEBI" id="CHEBI:15378"/>
        <dbReference type="ChEBI" id="CHEBI:17836"/>
        <dbReference type="ChEBI" id="CHEBI:58406"/>
        <dbReference type="EC" id="4.1.3.38"/>
    </reaction>
</comment>
<evidence type="ECO:0000256" key="8">
    <source>
        <dbReference type="ARBA" id="ARBA00035676"/>
    </source>
</evidence>
<dbReference type="Gene3D" id="3.30.470.10">
    <property type="match status" value="1"/>
</dbReference>
<dbReference type="EC" id="4.1.3.38" evidence="8 12"/>
<evidence type="ECO:0000256" key="10">
    <source>
        <dbReference type="ARBA" id="ARBA00054027"/>
    </source>
</evidence>
<dbReference type="FunCoup" id="A0A6N7EZ35">
    <property type="interactions" value="279"/>
</dbReference>
<dbReference type="InterPro" id="IPR043131">
    <property type="entry name" value="BCAT-like_N"/>
</dbReference>
<protein>
    <recommendedName>
        <fullName evidence="11 12">Aminodeoxychorismate lyase</fullName>
        <ecNumber evidence="8 12">4.1.3.38</ecNumber>
    </recommendedName>
</protein>
<dbReference type="NCBIfam" id="TIGR03461">
    <property type="entry name" value="pabC_Proteo"/>
    <property type="match status" value="1"/>
</dbReference>
<gene>
    <name evidence="13" type="primary">pabC</name>
    <name evidence="13" type="ORF">GCU85_08785</name>
</gene>
<comment type="cofactor">
    <cofactor evidence="1">
        <name>pyridoxal 5'-phosphate</name>
        <dbReference type="ChEBI" id="CHEBI:597326"/>
    </cofactor>
</comment>
<dbReference type="GO" id="GO:0046656">
    <property type="term" value="P:folic acid biosynthetic process"/>
    <property type="evidence" value="ECO:0007669"/>
    <property type="project" value="UniProtKB-KW"/>
</dbReference>
<dbReference type="Pfam" id="PF01063">
    <property type="entry name" value="Aminotran_4"/>
    <property type="match status" value="1"/>
</dbReference>